<organism evidence="2 3">
    <name type="scientific">Corynebacterium uropygiale</name>
    <dbReference type="NCBI Taxonomy" id="1775911"/>
    <lineage>
        <taxon>Bacteria</taxon>
        <taxon>Bacillati</taxon>
        <taxon>Actinomycetota</taxon>
        <taxon>Actinomycetes</taxon>
        <taxon>Mycobacteriales</taxon>
        <taxon>Corynebacteriaceae</taxon>
        <taxon>Corynebacterium</taxon>
    </lineage>
</organism>
<evidence type="ECO:0000256" key="1">
    <source>
        <dbReference type="SAM" id="Phobius"/>
    </source>
</evidence>
<evidence type="ECO:0000313" key="3">
    <source>
        <dbReference type="Proteomes" id="UP001139336"/>
    </source>
</evidence>
<sequence>MEILAIVGLLLIPVLIIIIVIAGGKLLLDIRKEVKGLSEELRKNGPQC</sequence>
<feature type="transmembrane region" description="Helical" evidence="1">
    <location>
        <begin position="6"/>
        <end position="28"/>
    </location>
</feature>
<dbReference type="AlphaFoldDB" id="A0A9X1TX84"/>
<accession>A0A9X1TX84</accession>
<keyword evidence="1" id="KW-0812">Transmembrane</keyword>
<evidence type="ECO:0000313" key="2">
    <source>
        <dbReference type="EMBL" id="MCF4005765.1"/>
    </source>
</evidence>
<reference evidence="2" key="1">
    <citation type="submission" date="2022-01" db="EMBL/GenBank/DDBJ databases">
        <title>Corynebacterium sp. nov isolated from isolated from the feces of the greater white-fronted geese (Anser albifrons) at Poyang Lake, PR China.</title>
        <authorList>
            <person name="Liu Q."/>
        </authorList>
    </citation>
    <scope>NUCLEOTIDE SEQUENCE</scope>
    <source>
        <strain evidence="2">JCM 32435</strain>
    </source>
</reference>
<dbReference type="RefSeq" id="WP_236117568.1">
    <property type="nucleotide sequence ID" value="NZ_JAKGSI010000001.1"/>
</dbReference>
<keyword evidence="1" id="KW-1133">Transmembrane helix</keyword>
<name>A0A9X1TX84_9CORY</name>
<keyword evidence="3" id="KW-1185">Reference proteome</keyword>
<protein>
    <submittedName>
        <fullName evidence="2">Uncharacterized protein</fullName>
    </submittedName>
</protein>
<dbReference type="Proteomes" id="UP001139336">
    <property type="component" value="Unassembled WGS sequence"/>
</dbReference>
<proteinExistence type="predicted"/>
<gene>
    <name evidence="2" type="ORF">L1O03_01045</name>
</gene>
<dbReference type="EMBL" id="JAKGSI010000001">
    <property type="protein sequence ID" value="MCF4005765.1"/>
    <property type="molecule type" value="Genomic_DNA"/>
</dbReference>
<comment type="caution">
    <text evidence="2">The sequence shown here is derived from an EMBL/GenBank/DDBJ whole genome shotgun (WGS) entry which is preliminary data.</text>
</comment>
<keyword evidence="1" id="KW-0472">Membrane</keyword>